<dbReference type="InterPro" id="IPR016176">
    <property type="entry name" value="Cbl-dep_enz_cat"/>
</dbReference>
<dbReference type="Gene3D" id="3.50.50.60">
    <property type="entry name" value="FAD/NAD(P)-binding domain"/>
    <property type="match status" value="1"/>
</dbReference>
<organism evidence="5 6">
    <name type="scientific">Streptomyces kunmingensis</name>
    <dbReference type="NCBI Taxonomy" id="68225"/>
    <lineage>
        <taxon>Bacteria</taxon>
        <taxon>Bacillati</taxon>
        <taxon>Actinomycetota</taxon>
        <taxon>Actinomycetes</taxon>
        <taxon>Kitasatosporales</taxon>
        <taxon>Streptomycetaceae</taxon>
        <taxon>Streptomyces</taxon>
    </lineage>
</organism>
<feature type="domain" description="FAD-dependent urate hydroxylase HpyO/Asp monooxygenase CreE-like FAD/NAD(P)-binding" evidence="4">
    <location>
        <begin position="440"/>
        <end position="606"/>
    </location>
</feature>
<keyword evidence="2" id="KW-0413">Isomerase</keyword>
<keyword evidence="1" id="KW-0846">Cobalamin</keyword>
<dbReference type="InterPro" id="IPR052189">
    <property type="entry name" value="L-asp_N-monooxygenase_NS-form"/>
</dbReference>
<dbReference type="Gene3D" id="3.20.20.240">
    <property type="entry name" value="Methylmalonyl-CoA mutase"/>
    <property type="match status" value="1"/>
</dbReference>
<dbReference type="InterPro" id="IPR038732">
    <property type="entry name" value="HpyO/CreE_NAD-binding"/>
</dbReference>
<sequence length="1068" mass="114546">MASNDLQAMDSFVARSAQAGRLVVQPRMGMADPRQMAEGLRAVAQVPARTVGTITLDSYTRVADHDGARRALAAGQDLNGYPLVAHGARTAAEVAAAASTCPVQIRHGSAIPGDIFSTMVEAGLTVSEGGPVSYCLPYGRTPLVESVAAWKDATQAFGHGSAIAGQRAHLETFGGCMLGQLCPPSLLVAISLLEGMFFVEHGIDSVSLSYAQQTHPVQDVEALAALRLLAEEFLPAHVKWHIVLYTYMGVFPRTLPGAQHLLDSSTEIAVRGGAERMIVKTAVEAHRIPTVDENLQALIEADARAQWARSHSPLPTARQVDMSAIATEARELITAVLQHGEVGASLLTAFRKGTLDVPFCLHDDNRGLTQGAIDSDGRLKWAHTGHLPIRSSRARMQGRITSHELRHMLNFTAERHDRLAATGRKAGREISEQPTPHRIAVIGTGPRGLAVIERLGARLRDEPPAGPVEIYAIDSVEPGAGRIWRTDQPASLLMNTPAGEVTMFSGPPDGGPTRSGAGPSLAQWWSTEYPDAVGDHAHGYAPRGLYGHYLRFVLRSVGRTLPEGSTLHPICARVENMERRQDGGWQLRLDDDSTLDAHRAVLTTGHPVTRLAPSQQGLADFSASRESLHYIRGDAAGDMPLDSIPAGATVGVLGMGLSFYDVMSLLTEGRGGRYTRQGADVRYHPSGREPRIFAGSRSGVPLPARGRNQKAADHCFTPRLFTRERMLGARARGKIDFDEHVLPWLLAEICLVYYGTEVRRLHGSTRLEQLFLDEAVAAAEAAPEAPQQQVVERATRFGCGDLPPLDLAAWARPLAGATFADRASYEAAVADLVRRDLHDAAEGNFHGPVKAALDTIRDVRGIIRVAVNSSGLAARSHEEDFLSRFVPVASHLSAGPPAVRLEQVLALVNAGILRFIGPDAMFGTDAARDCFTASSPHVGDGPVRLDAIVDARIPAPDIRTDTSSLTAQLYSSGIITSYANVDDDTVFATGGMAVTDEPFHPLDSHGQRVSDLCVLGIPTEYARWFTQVGSSRPGPWGDFMSDADAVAADTLVALHSTSNANRGTKAIS</sequence>
<name>A0ABU6C906_9ACTN</name>
<evidence type="ECO:0000256" key="3">
    <source>
        <dbReference type="ARBA" id="ARBA00023285"/>
    </source>
</evidence>
<dbReference type="SUPFAM" id="SSF51905">
    <property type="entry name" value="FAD/NAD(P)-binding domain"/>
    <property type="match status" value="1"/>
</dbReference>
<dbReference type="PANTHER" id="PTHR40254">
    <property type="entry name" value="BLR0577 PROTEIN"/>
    <property type="match status" value="1"/>
</dbReference>
<protein>
    <submittedName>
        <fullName evidence="5">FAD/NAD(P)-binding protein</fullName>
    </submittedName>
</protein>
<dbReference type="EMBL" id="JAOZYB010000081">
    <property type="protein sequence ID" value="MEB3961203.1"/>
    <property type="molecule type" value="Genomic_DNA"/>
</dbReference>
<evidence type="ECO:0000313" key="6">
    <source>
        <dbReference type="Proteomes" id="UP001352223"/>
    </source>
</evidence>
<reference evidence="5 6" key="1">
    <citation type="submission" date="2022-10" db="EMBL/GenBank/DDBJ databases">
        <authorList>
            <person name="Xie J."/>
            <person name="Shen N."/>
        </authorList>
    </citation>
    <scope>NUCLEOTIDE SEQUENCE [LARGE SCALE GENOMIC DNA]</scope>
    <source>
        <strain evidence="5 6">DSM 41681</strain>
    </source>
</reference>
<evidence type="ECO:0000256" key="1">
    <source>
        <dbReference type="ARBA" id="ARBA00022628"/>
    </source>
</evidence>
<gene>
    <name evidence="5" type="ORF">OKJ48_13235</name>
</gene>
<evidence type="ECO:0000313" key="5">
    <source>
        <dbReference type="EMBL" id="MEB3961203.1"/>
    </source>
</evidence>
<dbReference type="Proteomes" id="UP001352223">
    <property type="component" value="Unassembled WGS sequence"/>
</dbReference>
<proteinExistence type="predicted"/>
<dbReference type="InterPro" id="IPR036188">
    <property type="entry name" value="FAD/NAD-bd_sf"/>
</dbReference>
<keyword evidence="6" id="KW-1185">Reference proteome</keyword>
<evidence type="ECO:0000259" key="4">
    <source>
        <dbReference type="Pfam" id="PF13454"/>
    </source>
</evidence>
<dbReference type="RefSeq" id="WP_324768442.1">
    <property type="nucleotide sequence ID" value="NZ_BAAATS010000062.1"/>
</dbReference>
<dbReference type="Pfam" id="PF13454">
    <property type="entry name" value="NAD_binding_9"/>
    <property type="match status" value="1"/>
</dbReference>
<accession>A0ABU6C906</accession>
<dbReference type="SUPFAM" id="SSF51703">
    <property type="entry name" value="Cobalamin (vitamin B12)-dependent enzymes"/>
    <property type="match status" value="1"/>
</dbReference>
<comment type="caution">
    <text evidence="5">The sequence shown here is derived from an EMBL/GenBank/DDBJ whole genome shotgun (WGS) entry which is preliminary data.</text>
</comment>
<dbReference type="InterPro" id="IPR006396">
    <property type="entry name" value="Glu_mut_E"/>
</dbReference>
<keyword evidence="3" id="KW-0170">Cobalt</keyword>
<dbReference type="Pfam" id="PF06368">
    <property type="entry name" value="Met_asp_mut_E"/>
    <property type="match status" value="1"/>
</dbReference>
<dbReference type="PANTHER" id="PTHR40254:SF1">
    <property type="entry name" value="BLR0577 PROTEIN"/>
    <property type="match status" value="1"/>
</dbReference>
<evidence type="ECO:0000256" key="2">
    <source>
        <dbReference type="ARBA" id="ARBA00023235"/>
    </source>
</evidence>